<dbReference type="InterPro" id="IPR051645">
    <property type="entry name" value="PER33/POM33_regulator"/>
</dbReference>
<accession>A0A1Q2ZTT4</accession>
<name>A0A1Q2ZTT4_ZYGRO</name>
<protein>
    <submittedName>
        <fullName evidence="6">Uncharacterized protein</fullName>
    </submittedName>
</protein>
<feature type="transmembrane region" description="Helical" evidence="5">
    <location>
        <begin position="87"/>
        <end position="104"/>
    </location>
</feature>
<dbReference type="PANTHER" id="PTHR12703">
    <property type="entry name" value="TRANSMEMBRANE PROTEIN 33"/>
    <property type="match status" value="1"/>
</dbReference>
<gene>
    <name evidence="6" type="ORF">ZYGR_0A05300</name>
</gene>
<dbReference type="GO" id="GO:0071786">
    <property type="term" value="P:endoplasmic reticulum tubular network organization"/>
    <property type="evidence" value="ECO:0007669"/>
    <property type="project" value="TreeGrafter"/>
</dbReference>
<evidence type="ECO:0000256" key="1">
    <source>
        <dbReference type="ARBA" id="ARBA00004141"/>
    </source>
</evidence>
<dbReference type="AlphaFoldDB" id="A0A1Q2ZTT4"/>
<dbReference type="GO" id="GO:0005783">
    <property type="term" value="C:endoplasmic reticulum"/>
    <property type="evidence" value="ECO:0007669"/>
    <property type="project" value="TreeGrafter"/>
</dbReference>
<dbReference type="GO" id="GO:0016020">
    <property type="term" value="C:membrane"/>
    <property type="evidence" value="ECO:0007669"/>
    <property type="project" value="UniProtKB-SubCell"/>
</dbReference>
<keyword evidence="3 5" id="KW-1133">Transmembrane helix</keyword>
<evidence type="ECO:0000256" key="4">
    <source>
        <dbReference type="ARBA" id="ARBA00023136"/>
    </source>
</evidence>
<evidence type="ECO:0000256" key="5">
    <source>
        <dbReference type="SAM" id="Phobius"/>
    </source>
</evidence>
<dbReference type="Proteomes" id="UP000187013">
    <property type="component" value="Unassembled WGS sequence"/>
</dbReference>
<feature type="transmembrane region" description="Helical" evidence="5">
    <location>
        <begin position="25"/>
        <end position="52"/>
    </location>
</feature>
<comment type="subcellular location">
    <subcellularLocation>
        <location evidence="1">Membrane</location>
        <topology evidence="1">Multi-pass membrane protein</topology>
    </subcellularLocation>
</comment>
<keyword evidence="4 5" id="KW-0472">Membrane</keyword>
<evidence type="ECO:0000313" key="7">
    <source>
        <dbReference type="Proteomes" id="UP000187013"/>
    </source>
</evidence>
<feature type="transmembrane region" description="Helical" evidence="5">
    <location>
        <begin position="124"/>
        <end position="141"/>
    </location>
</feature>
<feature type="transmembrane region" description="Helical" evidence="5">
    <location>
        <begin position="176"/>
        <end position="194"/>
    </location>
</feature>
<proteinExistence type="predicted"/>
<dbReference type="EMBL" id="BDGX01000001">
    <property type="protein sequence ID" value="GAV46932.1"/>
    <property type="molecule type" value="Genomic_DNA"/>
</dbReference>
<evidence type="ECO:0000256" key="2">
    <source>
        <dbReference type="ARBA" id="ARBA00022692"/>
    </source>
</evidence>
<sequence>MTQVQIIRKKDLKKKRDPLKDQKTVWLVGHCMAVGFGLLFTVTYLFHVLLFYKYRSWKWLFLRFNKDYHFIAGNRWYHSIIRFLPRVFYRMALVGSILALSVTMYQNWASINPQWYEMLSSENFQMMIVATLWLLVGRRSFYRLFPYMILSFIHLSNWKEETKGTMSSDKVTKRNVFLLRIMSYSELVVLLALVLDSVLLKDGTSGICLVIYFAFYWLRFNFSPYAQATALDVLGHLDHHVPPKFRPQWDKIKEFIHAKDEARIRRKGNIQKTA</sequence>
<evidence type="ECO:0000313" key="6">
    <source>
        <dbReference type="EMBL" id="GAV46932.1"/>
    </source>
</evidence>
<organism evidence="6 7">
    <name type="scientific">Zygosaccharomyces rouxii</name>
    <dbReference type="NCBI Taxonomy" id="4956"/>
    <lineage>
        <taxon>Eukaryota</taxon>
        <taxon>Fungi</taxon>
        <taxon>Dikarya</taxon>
        <taxon>Ascomycota</taxon>
        <taxon>Saccharomycotina</taxon>
        <taxon>Saccharomycetes</taxon>
        <taxon>Saccharomycetales</taxon>
        <taxon>Saccharomycetaceae</taxon>
        <taxon>Zygosaccharomyces</taxon>
    </lineage>
</organism>
<evidence type="ECO:0000256" key="3">
    <source>
        <dbReference type="ARBA" id="ARBA00022989"/>
    </source>
</evidence>
<dbReference type="eggNOG" id="ENOG502QRJ1">
    <property type="taxonomic scope" value="Eukaryota"/>
</dbReference>
<feature type="transmembrane region" description="Helical" evidence="5">
    <location>
        <begin position="200"/>
        <end position="218"/>
    </location>
</feature>
<dbReference type="GO" id="GO:0061024">
    <property type="term" value="P:membrane organization"/>
    <property type="evidence" value="ECO:0007669"/>
    <property type="project" value="TreeGrafter"/>
</dbReference>
<dbReference type="OrthoDB" id="5581259at2759"/>
<dbReference type="PANTHER" id="PTHR12703:SF3">
    <property type="entry name" value="ABR032WP"/>
    <property type="match status" value="1"/>
</dbReference>
<comment type="caution">
    <text evidence="6">The sequence shown here is derived from an EMBL/GenBank/DDBJ whole genome shotgun (WGS) entry which is preliminary data.</text>
</comment>
<reference evidence="6 7" key="1">
    <citation type="submission" date="2016-08" db="EMBL/GenBank/DDBJ databases">
        <title>Draft genome sequence of allopolyploid Zygosaccharomyces rouxii.</title>
        <authorList>
            <person name="Watanabe J."/>
            <person name="Uehara K."/>
            <person name="Mogi Y."/>
            <person name="Tsukioka Y."/>
        </authorList>
    </citation>
    <scope>NUCLEOTIDE SEQUENCE [LARGE SCALE GENOMIC DNA]</scope>
    <source>
        <strain evidence="6 7">NBRC 110957</strain>
    </source>
</reference>
<keyword evidence="2 5" id="KW-0812">Transmembrane</keyword>